<dbReference type="PANTHER" id="PTHR42756:SF1">
    <property type="entry name" value="TRANSCRIPTIONAL REPRESSOR OF EMRAB OPERON"/>
    <property type="match status" value="1"/>
</dbReference>
<keyword evidence="1" id="KW-0805">Transcription regulation</keyword>
<keyword evidence="3" id="KW-0804">Transcription</keyword>
<dbReference type="InterPro" id="IPR000835">
    <property type="entry name" value="HTH_MarR-typ"/>
</dbReference>
<reference evidence="5 6" key="1">
    <citation type="submission" date="2024-05" db="EMBL/GenBank/DDBJ databases">
        <authorList>
            <person name="Jiang F."/>
        </authorList>
    </citation>
    <scope>NUCLEOTIDE SEQUENCE [LARGE SCALE GENOMIC DNA]</scope>
    <source>
        <strain evidence="5 6">LZ166</strain>
    </source>
</reference>
<protein>
    <submittedName>
        <fullName evidence="5">MarR family transcriptional regulator</fullName>
    </submittedName>
</protein>
<dbReference type="InterPro" id="IPR036390">
    <property type="entry name" value="WH_DNA-bd_sf"/>
</dbReference>
<comment type="caution">
    <text evidence="5">The sequence shown here is derived from an EMBL/GenBank/DDBJ whole genome shotgun (WGS) entry which is preliminary data.</text>
</comment>
<dbReference type="PROSITE" id="PS50995">
    <property type="entry name" value="HTH_MARR_2"/>
    <property type="match status" value="1"/>
</dbReference>
<dbReference type="SUPFAM" id="SSF46785">
    <property type="entry name" value="Winged helix' DNA-binding domain"/>
    <property type="match status" value="1"/>
</dbReference>
<feature type="domain" description="HTH marR-type" evidence="4">
    <location>
        <begin position="10"/>
        <end position="142"/>
    </location>
</feature>
<accession>A0ABV3SPE8</accession>
<dbReference type="Proteomes" id="UP001556692">
    <property type="component" value="Unassembled WGS sequence"/>
</dbReference>
<keyword evidence="2" id="KW-0238">DNA-binding</keyword>
<gene>
    <name evidence="5" type="ORF">ABGN05_23745</name>
</gene>
<dbReference type="SMART" id="SM00347">
    <property type="entry name" value="HTH_MARR"/>
    <property type="match status" value="1"/>
</dbReference>
<dbReference type="PANTHER" id="PTHR42756">
    <property type="entry name" value="TRANSCRIPTIONAL REGULATOR, MARR"/>
    <property type="match status" value="1"/>
</dbReference>
<evidence type="ECO:0000256" key="2">
    <source>
        <dbReference type="ARBA" id="ARBA00023125"/>
    </source>
</evidence>
<evidence type="ECO:0000313" key="6">
    <source>
        <dbReference type="Proteomes" id="UP001556692"/>
    </source>
</evidence>
<evidence type="ECO:0000259" key="4">
    <source>
        <dbReference type="PROSITE" id="PS50995"/>
    </source>
</evidence>
<evidence type="ECO:0000313" key="5">
    <source>
        <dbReference type="EMBL" id="MEX0408663.1"/>
    </source>
</evidence>
<dbReference type="Gene3D" id="1.10.10.10">
    <property type="entry name" value="Winged helix-like DNA-binding domain superfamily/Winged helix DNA-binding domain"/>
    <property type="match status" value="1"/>
</dbReference>
<dbReference type="Pfam" id="PF12802">
    <property type="entry name" value="MarR_2"/>
    <property type="match status" value="1"/>
</dbReference>
<sequence>MQSDPNYALHRDFGFLVQDIARILRARIDSRARRVNLTQAQWRIAAYLVRQPGLTQTGLAAILDMRKTALSPMIERMLESRWIERRADPQDRRILRLFLTDEIASTFQQVRRESREMYESVLADLTESEEKILVDLLTRVKTRLMDGAG</sequence>
<organism evidence="5 6">
    <name type="scientific">Aquibium pacificus</name>
    <dbReference type="NCBI Taxonomy" id="3153579"/>
    <lineage>
        <taxon>Bacteria</taxon>
        <taxon>Pseudomonadati</taxon>
        <taxon>Pseudomonadota</taxon>
        <taxon>Alphaproteobacteria</taxon>
        <taxon>Hyphomicrobiales</taxon>
        <taxon>Phyllobacteriaceae</taxon>
        <taxon>Aquibium</taxon>
    </lineage>
</organism>
<dbReference type="EMBL" id="JBDPGJ010000006">
    <property type="protein sequence ID" value="MEX0408663.1"/>
    <property type="molecule type" value="Genomic_DNA"/>
</dbReference>
<name>A0ABV3SPE8_9HYPH</name>
<evidence type="ECO:0000256" key="1">
    <source>
        <dbReference type="ARBA" id="ARBA00023015"/>
    </source>
</evidence>
<dbReference type="RefSeq" id="WP_367956537.1">
    <property type="nucleotide sequence ID" value="NZ_JBDPGJ010000006.1"/>
</dbReference>
<dbReference type="PRINTS" id="PR00598">
    <property type="entry name" value="HTHMARR"/>
</dbReference>
<keyword evidence="6" id="KW-1185">Reference proteome</keyword>
<dbReference type="InterPro" id="IPR036388">
    <property type="entry name" value="WH-like_DNA-bd_sf"/>
</dbReference>
<evidence type="ECO:0000256" key="3">
    <source>
        <dbReference type="ARBA" id="ARBA00023163"/>
    </source>
</evidence>
<proteinExistence type="predicted"/>